<dbReference type="AlphaFoldDB" id="A0A9X1QRM2"/>
<evidence type="ECO:0000256" key="1">
    <source>
        <dbReference type="SAM" id="Phobius"/>
    </source>
</evidence>
<gene>
    <name evidence="2" type="ORF">K8089_03430</name>
</gene>
<name>A0A9X1QRM2_9FLAO</name>
<comment type="caution">
    <text evidence="2">The sequence shown here is derived from an EMBL/GenBank/DDBJ whole genome shotgun (WGS) entry which is preliminary data.</text>
</comment>
<evidence type="ECO:0008006" key="4">
    <source>
        <dbReference type="Google" id="ProtNLM"/>
    </source>
</evidence>
<evidence type="ECO:0000313" key="3">
    <source>
        <dbReference type="Proteomes" id="UP001139461"/>
    </source>
</evidence>
<accession>A0A9X1QRM2</accession>
<proteinExistence type="predicted"/>
<protein>
    <recommendedName>
        <fullName evidence="4">DUF2178 domain-containing protein</fullName>
    </recommendedName>
</protein>
<feature type="transmembrane region" description="Helical" evidence="1">
    <location>
        <begin position="46"/>
        <end position="64"/>
    </location>
</feature>
<feature type="transmembrane region" description="Helical" evidence="1">
    <location>
        <begin position="114"/>
        <end position="133"/>
    </location>
</feature>
<evidence type="ECO:0000313" key="2">
    <source>
        <dbReference type="EMBL" id="MCG2418061.1"/>
    </source>
</evidence>
<organism evidence="2 3">
    <name type="scientific">Aequorivita vitellina</name>
    <dbReference type="NCBI Taxonomy" id="2874475"/>
    <lineage>
        <taxon>Bacteria</taxon>
        <taxon>Pseudomonadati</taxon>
        <taxon>Bacteroidota</taxon>
        <taxon>Flavobacteriia</taxon>
        <taxon>Flavobacteriales</taxon>
        <taxon>Flavobacteriaceae</taxon>
        <taxon>Aequorivita</taxon>
    </lineage>
</organism>
<keyword evidence="3" id="KW-1185">Reference proteome</keyword>
<sequence length="137" mass="15319">MKTEQSEWRTSTKKNTRHLGYWAAAWVVSMAVASFGHIYFWKDNTVLTILFIAINTAIGVGMILMNRKYNNNLDEMQRKVSMDAMAVALGVGIVGGLSYSLLDQANVIAFHADISHLVMLIGLTYIIAIFVGTNRYK</sequence>
<feature type="transmembrane region" description="Helical" evidence="1">
    <location>
        <begin position="21"/>
        <end position="40"/>
    </location>
</feature>
<keyword evidence="1" id="KW-0472">Membrane</keyword>
<dbReference type="RefSeq" id="WP_237601875.1">
    <property type="nucleotide sequence ID" value="NZ_JAIRBA010000004.1"/>
</dbReference>
<keyword evidence="1" id="KW-0812">Transmembrane</keyword>
<keyword evidence="1" id="KW-1133">Transmembrane helix</keyword>
<feature type="transmembrane region" description="Helical" evidence="1">
    <location>
        <begin position="84"/>
        <end position="102"/>
    </location>
</feature>
<dbReference type="EMBL" id="JAIRBA010000004">
    <property type="protein sequence ID" value="MCG2418061.1"/>
    <property type="molecule type" value="Genomic_DNA"/>
</dbReference>
<reference evidence="2" key="1">
    <citation type="submission" date="2021-09" db="EMBL/GenBank/DDBJ databases">
        <title>Genome of Aequorivita sp. strain F47161.</title>
        <authorList>
            <person name="Wang Y."/>
        </authorList>
    </citation>
    <scope>NUCLEOTIDE SEQUENCE</scope>
    <source>
        <strain evidence="2">F47161</strain>
    </source>
</reference>
<dbReference type="Proteomes" id="UP001139461">
    <property type="component" value="Unassembled WGS sequence"/>
</dbReference>